<reference evidence="2" key="1">
    <citation type="submission" date="2017-03" db="EMBL/GenBank/DDBJ databases">
        <authorList>
            <person name="Abille Z."/>
            <person name="Afsharjavan R."/>
            <person name="Alms C.E."/>
            <person name="Anil A."/>
            <person name="Azuma E.A."/>
            <person name="Boateng D."/>
            <person name="Bowden K.V."/>
            <person name="Bui Q."/>
            <person name="Callaghan K.D."/>
            <person name="Canova P.N."/>
            <person name="Carter A.-G.V."/>
            <person name="Carty B."/>
            <person name="Choudhary A."/>
            <person name="Chugh K."/>
            <person name="Clark C.B."/>
            <person name="Clark J."/>
            <person name="Cortez R."/>
            <person name="Dalwadi R.M."/>
            <person name="Daou G."/>
            <person name="Das M."/>
            <person name="Dasari S."/>
            <person name="Davis E.H."/>
            <person name="Defreitas N."/>
            <person name="Demirji J."/>
            <person name="Endres C."/>
            <person name="Fakhar S."/>
            <person name="Feeley N."/>
            <person name="Flores D.C."/>
            <person name="Fowler A.R."/>
            <person name="George T."/>
            <person name="Greis H.L."/>
            <person name="Groleau D.L."/>
            <person name="Gulati J.K."/>
            <person name="Guzman W."/>
            <person name="Hallworth A.N."/>
            <person name="Hariri A."/>
            <person name="Haya V.N."/>
            <person name="Hoffman A.K."/>
            <person name="Horne B."/>
            <person name="Howard T."/>
            <person name="Iglesia A.J."/>
            <person name="Ijezie O.D."/>
            <person name="Incognito N.A."/>
            <person name="Inen J.A."/>
            <person name="Jaiswal A."/>
            <person name="Jezek R.A."/>
            <person name="Kawa A.C."/>
            <person name="Khan F."/>
            <person name="Khin A.C."/>
            <person name="Knapo J."/>
            <person name="Kong A.S."/>
            <person name="Le B.Q."/>
            <person name="Le Q.M."/>
            <person name="Le T.-H.M."/>
            <person name="Lee M."/>
            <person name="Lockwood J.L."/>
            <person name="Loto-Rojas G.S."/>
            <person name="Mantzavinos A."/>
            <person name="Martinez D.R."/>
            <person name="Meadows A.R."/>
            <person name="Mehr S."/>
            <person name="Mellon M.N."/>
            <person name="Memon S."/>
            <person name="Miller B."/>
            <person name="Min S."/>
            <person name="Mitchell L.M."/>
            <person name="Mohamed I.R."/>
            <person name="Mohammed F.O."/>
            <person name="More S."/>
            <person name="Muntaha S."/>
            <person name="Nadeem I."/>
            <person name="Ndjeumen-Njinguet A.S."/>
            <person name="Ng P."/>
            <person name="Ngu V.E."/>
            <person name="Nguyen B.N."/>
            <person name="OHern C.T."/>
            <person name="Oboh U.S."/>
            <person name="Pagano C.W."/>
            <person name="Panakal P.R."/>
            <person name="Park D.A."/>
            <person name="Parsana D."/>
            <person name="Patel P."/>
            <person name="Patel V.S."/>
            <person name="Patwardhan V.M."/>
            <person name="Pawar S.D."/>
            <person name="Payne V.R."/>
            <person name="Petricel I.M."/>
            <person name="Phillips C."/>
            <person name="Puglisi K.M."/>
            <person name="Ramaprasad G."/>
            <person name="Raza A.S."/>
            <person name="Rivera-Oven A.G."/>
            <person name="Robins E."/>
            <person name="Roeun D.C."/>
            <person name="Rostovtseva N."/>
            <person name="Sadat M."/>
            <person name="Seas A."/>
            <person name="So E.J."/>
            <person name="Sogbesan C."/>
            <person name="Strumsky L.A."/>
            <person name="Sun J.L."/>
            <person name="Sutherland H.J."/>
            <person name="Tchakounte I."/>
            <person name="Tewell J.R."/>
            <person name="Thapa D.J."/>
            <person name="Tkach Y."/>
            <person name="Tran C.D."/>
            <person name="Tran V."/>
            <person name="Vithayathil T."/>
            <person name="Vivekanandan A."/>
            <person name="Wang S.R."/>
            <person name="White E."/>
            <person name="Yang A.L."/>
            <person name="Ye D.T."/>
            <person name="Yirenkyi M."/>
            <person name="Zarb J.S."/>
            <person name="Zhang S."/>
            <person name="Zhou M.T."/>
            <person name="Cao A."/>
            <person name="Nguyen K.M."/>
            <person name="Patel K."/>
            <person name="Patel P."/>
            <person name="Pennington E."/>
            <person name="Sendze O."/>
            <person name="Zahangir S."/>
            <person name="Correa-Mendez M."/>
            <person name="Fabian M.F."/>
            <person name="Liu S."/>
            <person name="Jethmalani Y."/>
            <person name="Nunn R."/>
            <person name="Prakash A."/>
            <person name="Louise T."/>
            <person name="Johnson A."/>
            <person name="Erill I."/>
            <person name="Caruso S.M."/>
        </authorList>
    </citation>
    <scope>NUCLEOTIDE SEQUENCE [LARGE SCALE GENOMIC DNA]</scope>
</reference>
<dbReference type="Pfam" id="PF11753">
    <property type="entry name" value="DUF3310"/>
    <property type="match status" value="1"/>
</dbReference>
<evidence type="ECO:0000313" key="2">
    <source>
        <dbReference type="Proteomes" id="UP000221132"/>
    </source>
</evidence>
<proteinExistence type="predicted"/>
<accession>A0A1W6JSF8</accession>
<organism evidence="1 2">
    <name type="scientific">Bacillus phage Harambe</name>
    <dbReference type="NCBI Taxonomy" id="1981931"/>
    <lineage>
        <taxon>Viruses</taxon>
        <taxon>Duplodnaviria</taxon>
        <taxon>Heunggongvirae</taxon>
        <taxon>Uroviricota</taxon>
        <taxon>Caudoviricetes</taxon>
        <taxon>Salasmaviridae</taxon>
        <taxon>Harambevirus</taxon>
        <taxon>Harambevirus harambe</taxon>
    </lineage>
</organism>
<dbReference type="EMBL" id="KY821088">
    <property type="protein sequence ID" value="ARM70155.1"/>
    <property type="molecule type" value="Genomic_DNA"/>
</dbReference>
<dbReference type="InterPro" id="IPR021739">
    <property type="entry name" value="SaV-like"/>
</dbReference>
<keyword evidence="2" id="KW-1185">Reference proteome</keyword>
<dbReference type="Proteomes" id="UP000221132">
    <property type="component" value="Segment"/>
</dbReference>
<protein>
    <submittedName>
        <fullName evidence="1">Uncharacterized protein</fullName>
    </submittedName>
</protein>
<name>A0A1W6JSF8_9CAUD</name>
<gene>
    <name evidence="1" type="ORF">HARAMBE_6</name>
</gene>
<evidence type="ECO:0000313" key="1">
    <source>
        <dbReference type="EMBL" id="ARM70155.1"/>
    </source>
</evidence>
<sequence>MEEMVNCPKCNKRFNIHLIHKCEEDLINKPNHYHAGGTDVVSFCNGKVSKEQMKGFYRVNVLKYVSRYELKNGIEDLKKAKWNLEKLIELEEEN</sequence>